<name>A0A8X7T1Y0_9BASI</name>
<proteinExistence type="predicted"/>
<dbReference type="AlphaFoldDB" id="A0A8X7T1Y0"/>
<evidence type="ECO:0000256" key="1">
    <source>
        <dbReference type="SAM" id="MobiDB-lite"/>
    </source>
</evidence>
<evidence type="ECO:0000313" key="3">
    <source>
        <dbReference type="Proteomes" id="UP000078113"/>
    </source>
</evidence>
<gene>
    <name evidence="2" type="ORF">A4X09_0g7582</name>
</gene>
<comment type="caution">
    <text evidence="2">The sequence shown here is derived from an EMBL/GenBank/DDBJ whole genome shotgun (WGS) entry which is preliminary data.</text>
</comment>
<keyword evidence="3" id="KW-1185">Reference proteome</keyword>
<dbReference type="Proteomes" id="UP000078113">
    <property type="component" value="Unassembled WGS sequence"/>
</dbReference>
<reference evidence="2" key="1">
    <citation type="submission" date="2016-04" db="EMBL/GenBank/DDBJ databases">
        <authorList>
            <person name="Nguyen H.D."/>
            <person name="Samba Siva P."/>
            <person name="Cullis J."/>
            <person name="Levesque C.A."/>
            <person name="Hambleton S."/>
        </authorList>
    </citation>
    <scope>NUCLEOTIDE SEQUENCE</scope>
    <source>
        <strain evidence="2">DAOMC 236422</strain>
    </source>
</reference>
<dbReference type="EMBL" id="LWDG02000901">
    <property type="protein sequence ID" value="KAE8261863.1"/>
    <property type="molecule type" value="Genomic_DNA"/>
</dbReference>
<protein>
    <submittedName>
        <fullName evidence="2">Uncharacterized protein</fullName>
    </submittedName>
</protein>
<organism evidence="2 3">
    <name type="scientific">Tilletia walkeri</name>
    <dbReference type="NCBI Taxonomy" id="117179"/>
    <lineage>
        <taxon>Eukaryota</taxon>
        <taxon>Fungi</taxon>
        <taxon>Dikarya</taxon>
        <taxon>Basidiomycota</taxon>
        <taxon>Ustilaginomycotina</taxon>
        <taxon>Exobasidiomycetes</taxon>
        <taxon>Tilletiales</taxon>
        <taxon>Tilletiaceae</taxon>
        <taxon>Tilletia</taxon>
    </lineage>
</organism>
<evidence type="ECO:0000313" key="2">
    <source>
        <dbReference type="EMBL" id="KAE8261863.1"/>
    </source>
</evidence>
<feature type="region of interest" description="Disordered" evidence="1">
    <location>
        <begin position="53"/>
        <end position="74"/>
    </location>
</feature>
<sequence length="165" mass="19023">MTSRKNLRRLTAVNILKPWIPKAKARLVRLRLAQRCLFSNQFVHAEAVEDDSVDESTFEKRQHEDDDEDEHGNLRGFVTSDSFQSINKRSAYMRTLRIPPLASLQLLKTCLNRKNLVREDHHISALQSYAQLVGKLVDTVCQQLSIHPIVRSPAKHFRLTPPSEQ</sequence>
<accession>A0A8X7T1Y0</accession>
<reference evidence="2" key="2">
    <citation type="journal article" date="2019" name="IMA Fungus">
        <title>Genome sequencing and comparison of five Tilletia species to identify candidate genes for the detection of regulated species infecting wheat.</title>
        <authorList>
            <person name="Nguyen H.D.T."/>
            <person name="Sultana T."/>
            <person name="Kesanakurti P."/>
            <person name="Hambleton S."/>
        </authorList>
    </citation>
    <scope>NUCLEOTIDE SEQUENCE</scope>
    <source>
        <strain evidence="2">DAOMC 236422</strain>
    </source>
</reference>